<dbReference type="InterPro" id="IPR002182">
    <property type="entry name" value="NB-ARC"/>
</dbReference>
<accession>A0A9X2K7H8</accession>
<reference evidence="3" key="1">
    <citation type="submission" date="2022-06" db="EMBL/GenBank/DDBJ databases">
        <title>Sequencing the genomes of 1000 actinobacteria strains.</title>
        <authorList>
            <person name="Klenk H.-P."/>
        </authorList>
    </citation>
    <scope>NUCLEOTIDE SEQUENCE</scope>
    <source>
        <strain evidence="3">DSM 46694</strain>
    </source>
</reference>
<dbReference type="Pfam" id="PF25000">
    <property type="entry name" value="DUF7779"/>
    <property type="match status" value="1"/>
</dbReference>
<sequence>MTLSQSTGTIRPSGRFPKVWGKIPPQNKNFTGREELLERLRNGIMGEITAVVPHALHGFGGVGKTQMAVEYAYRYRSEYDVVWWVPSDQPDLVRSTLAQLAPHLDVPSATTTGIEDAANAVLGALQRGEPYSRWLLIFDNADEPEDINDVIPRGPGHVLITSRNHRWEGVVETVAVDVFSRSESIEFLKKRVRKAIDGEDASRLADELGDLPLALEQAGALQAETGMPVQQYLQLLAERTSQLLGEKKPTDYPVSMTAAWALSVAKLTENLPEAVELLRCCAFFGPEPIPREVFAPVDDDAIRPVIAEVVADPLRLSRAIGSLGRYALVRVDNTSRTIQVHRLIQALLRDELDIETHKRIRAEVHALLAGAAAPNPESPATWPRYLELLAHATSAGVASSHSPAVRQFALRLLRYLRASGNYASAQDTAKRLVEQWGQESGSDDIDVLRARSQLGSILRELGEYGEAYELDRTTLEYMRRTAGPDHEDTLVLVNGIGADLRARGEFLQARDHDSDSLLRHEAVFGMGAPRTLQVVNSLALDYALISDYQEARKLHDRAYRGQRVPGLEITRAGMLGSMSGLARAVRLCGDYTEACDLGEDAYSYGMDQLGGEHPWTLRAAKELSVALRRAGEYGRSLEIAVDVHTRYVRLFGLEHPDTLAAAICLSNIQRAIGDTDLAFELAADTAHRYPKVYGGDHPYNYGCTGNLALLHRVKGDLRTAREMDRKALAGLEAKMGRDHHYPLTVAANLASDHAALGELDEACELGQDTLRRAQKVLGDSHPMTLGCAANLAADLCAIGRKDEGTSLLERTMDVYAATLTLEHLDAVVASEGRHLDFDFDPPPI</sequence>
<proteinExistence type="predicted"/>
<feature type="domain" description="NB-ARC" evidence="1">
    <location>
        <begin position="37"/>
        <end position="194"/>
    </location>
</feature>
<dbReference type="Proteomes" id="UP001139648">
    <property type="component" value="Unassembled WGS sequence"/>
</dbReference>
<protein>
    <submittedName>
        <fullName evidence="3">Tetratricopeptide (TPR) repeat protein</fullName>
    </submittedName>
</protein>
<comment type="caution">
    <text evidence="3">The sequence shown here is derived from an EMBL/GenBank/DDBJ whole genome shotgun (WGS) entry which is preliminary data.</text>
</comment>
<feature type="domain" description="DUF7779" evidence="2">
    <location>
        <begin position="271"/>
        <end position="354"/>
    </location>
</feature>
<dbReference type="SUPFAM" id="SSF48452">
    <property type="entry name" value="TPR-like"/>
    <property type="match status" value="3"/>
</dbReference>
<dbReference type="Pfam" id="PF00931">
    <property type="entry name" value="NB-ARC"/>
    <property type="match status" value="1"/>
</dbReference>
<dbReference type="SUPFAM" id="SSF52540">
    <property type="entry name" value="P-loop containing nucleoside triphosphate hydrolases"/>
    <property type="match status" value="1"/>
</dbReference>
<dbReference type="InterPro" id="IPR053137">
    <property type="entry name" value="NLR-like"/>
</dbReference>
<evidence type="ECO:0000259" key="1">
    <source>
        <dbReference type="Pfam" id="PF00931"/>
    </source>
</evidence>
<dbReference type="InterPro" id="IPR056681">
    <property type="entry name" value="DUF7779"/>
</dbReference>
<dbReference type="NCBIfam" id="NF040586">
    <property type="entry name" value="FxSxx_TPR"/>
    <property type="match status" value="1"/>
</dbReference>
<evidence type="ECO:0000313" key="4">
    <source>
        <dbReference type="Proteomes" id="UP001139648"/>
    </source>
</evidence>
<name>A0A9X2K7H8_9ACTN</name>
<dbReference type="InterPro" id="IPR027417">
    <property type="entry name" value="P-loop_NTPase"/>
</dbReference>
<dbReference type="EMBL" id="JAMZEB010000002">
    <property type="protein sequence ID" value="MCP2362590.1"/>
    <property type="molecule type" value="Genomic_DNA"/>
</dbReference>
<dbReference type="PANTHER" id="PTHR46082:SF6">
    <property type="entry name" value="AAA+ ATPASE DOMAIN-CONTAINING PROTEIN-RELATED"/>
    <property type="match status" value="1"/>
</dbReference>
<dbReference type="Pfam" id="PF13374">
    <property type="entry name" value="TPR_10"/>
    <property type="match status" value="1"/>
</dbReference>
<dbReference type="AlphaFoldDB" id="A0A9X2K7H8"/>
<dbReference type="RefSeq" id="WP_253753490.1">
    <property type="nucleotide sequence ID" value="NZ_BAABKA010000021.1"/>
</dbReference>
<dbReference type="InterPro" id="IPR011990">
    <property type="entry name" value="TPR-like_helical_dom_sf"/>
</dbReference>
<keyword evidence="4" id="KW-1185">Reference proteome</keyword>
<evidence type="ECO:0000259" key="2">
    <source>
        <dbReference type="Pfam" id="PF25000"/>
    </source>
</evidence>
<dbReference type="Gene3D" id="3.40.50.300">
    <property type="entry name" value="P-loop containing nucleotide triphosphate hydrolases"/>
    <property type="match status" value="1"/>
</dbReference>
<gene>
    <name evidence="3" type="ORF">HD597_009610</name>
</gene>
<dbReference type="PANTHER" id="PTHR46082">
    <property type="entry name" value="ATP/GTP-BINDING PROTEIN-RELATED"/>
    <property type="match status" value="1"/>
</dbReference>
<dbReference type="Gene3D" id="1.25.40.10">
    <property type="entry name" value="Tetratricopeptide repeat domain"/>
    <property type="match status" value="3"/>
</dbReference>
<organism evidence="3 4">
    <name type="scientific">Nonomuraea thailandensis</name>
    <dbReference type="NCBI Taxonomy" id="1188745"/>
    <lineage>
        <taxon>Bacteria</taxon>
        <taxon>Bacillati</taxon>
        <taxon>Actinomycetota</taxon>
        <taxon>Actinomycetes</taxon>
        <taxon>Streptosporangiales</taxon>
        <taxon>Streptosporangiaceae</taxon>
        <taxon>Nonomuraea</taxon>
    </lineage>
</organism>
<dbReference type="GO" id="GO:0043531">
    <property type="term" value="F:ADP binding"/>
    <property type="evidence" value="ECO:0007669"/>
    <property type="project" value="InterPro"/>
</dbReference>
<dbReference type="Pfam" id="PF13424">
    <property type="entry name" value="TPR_12"/>
    <property type="match status" value="3"/>
</dbReference>
<evidence type="ECO:0000313" key="3">
    <source>
        <dbReference type="EMBL" id="MCP2362590.1"/>
    </source>
</evidence>